<sequence>MEEKSRLGRGLKDVSRFYLSDSPRDESHEPPKDESHEKPEGEPGGQEPGRDLPQPRQCRVIRVICPASALMGAYFTANFSLELARHRQKMIIFDLSSREGEGVQDVLGEAAHPDTASGVLRVRLYGLHDIPVHCSEPDGEAELLDRLNGSGDHNGDRWAVVNTPFCLDSLAKSLVDFDALLLSTLNEASLLQCYACAKVIEQRDPKAGISLVLIDPASSEQASEVSSRFCTFMKQRLGVSVGYLGHLLRDKALEDSLSEHRPLVLGFEPSPARESLAAVSRAFLEQRGLPVFGEEGRP</sequence>
<dbReference type="EMBL" id="CAADRM010000007">
    <property type="protein sequence ID" value="VFU11356.1"/>
    <property type="molecule type" value="Genomic_DNA"/>
</dbReference>
<feature type="region of interest" description="Disordered" evidence="1">
    <location>
        <begin position="1"/>
        <end position="55"/>
    </location>
</feature>
<feature type="compositionally biased region" description="Basic and acidic residues" evidence="1">
    <location>
        <begin position="22"/>
        <end position="41"/>
    </location>
</feature>
<dbReference type="Gene3D" id="3.40.50.300">
    <property type="entry name" value="P-loop containing nucleotide triphosphate hydrolases"/>
    <property type="match status" value="1"/>
</dbReference>
<protein>
    <submittedName>
        <fullName evidence="2">Uncharacterized protein</fullName>
    </submittedName>
</protein>
<gene>
    <name evidence="2" type="ORF">SCFA_1040005</name>
</gene>
<feature type="compositionally biased region" description="Basic and acidic residues" evidence="1">
    <location>
        <begin position="1"/>
        <end position="15"/>
    </location>
</feature>
<organism evidence="2">
    <name type="scientific">anaerobic digester metagenome</name>
    <dbReference type="NCBI Taxonomy" id="1263854"/>
    <lineage>
        <taxon>unclassified sequences</taxon>
        <taxon>metagenomes</taxon>
        <taxon>ecological metagenomes</taxon>
    </lineage>
</organism>
<accession>A0A485LUM5</accession>
<name>A0A485LUM5_9ZZZZ</name>
<evidence type="ECO:0000256" key="1">
    <source>
        <dbReference type="SAM" id="MobiDB-lite"/>
    </source>
</evidence>
<evidence type="ECO:0000313" key="2">
    <source>
        <dbReference type="EMBL" id="VFU11356.1"/>
    </source>
</evidence>
<proteinExistence type="predicted"/>
<dbReference type="AlphaFoldDB" id="A0A485LUM5"/>
<reference evidence="2" key="1">
    <citation type="submission" date="2019-03" db="EMBL/GenBank/DDBJ databases">
        <authorList>
            <person name="Hao L."/>
        </authorList>
    </citation>
    <scope>NUCLEOTIDE SEQUENCE</scope>
</reference>
<dbReference type="InterPro" id="IPR027417">
    <property type="entry name" value="P-loop_NTPase"/>
</dbReference>